<comment type="subcellular location">
    <subcellularLocation>
        <location evidence="1">Cell outer membrane</location>
        <topology evidence="1">Multi-pass membrane protein</topology>
    </subcellularLocation>
</comment>
<evidence type="ECO:0000256" key="6">
    <source>
        <dbReference type="ARBA" id="ARBA00022729"/>
    </source>
</evidence>
<comment type="caution">
    <text evidence="12">The sequence shown here is derived from an EMBL/GenBank/DDBJ whole genome shotgun (WGS) entry which is preliminary data.</text>
</comment>
<organism evidence="12 13">
    <name type="scientific">Robbsia andropogonis</name>
    <dbReference type="NCBI Taxonomy" id="28092"/>
    <lineage>
        <taxon>Bacteria</taxon>
        <taxon>Pseudomonadati</taxon>
        <taxon>Pseudomonadota</taxon>
        <taxon>Betaproteobacteria</taxon>
        <taxon>Burkholderiales</taxon>
        <taxon>Burkholderiaceae</taxon>
        <taxon>Robbsia</taxon>
    </lineage>
</organism>
<dbReference type="InterPro" id="IPR023614">
    <property type="entry name" value="Porin_dom_sf"/>
</dbReference>
<dbReference type="InterPro" id="IPR050298">
    <property type="entry name" value="Gram-neg_bact_OMP"/>
</dbReference>
<gene>
    <name evidence="12" type="ORF">WM40_24575</name>
</gene>
<dbReference type="STRING" id="28092.WM40_24575"/>
<evidence type="ECO:0000256" key="8">
    <source>
        <dbReference type="ARBA" id="ARBA00023114"/>
    </source>
</evidence>
<keyword evidence="8" id="KW-0626">Porin</keyword>
<feature type="domain" description="Porin" evidence="11">
    <location>
        <begin position="7"/>
        <end position="338"/>
    </location>
</feature>
<dbReference type="EMBL" id="LAQU01000060">
    <property type="protein sequence ID" value="KKB61196.1"/>
    <property type="molecule type" value="Genomic_DNA"/>
</dbReference>
<evidence type="ECO:0000256" key="5">
    <source>
        <dbReference type="ARBA" id="ARBA00022692"/>
    </source>
</evidence>
<evidence type="ECO:0000256" key="10">
    <source>
        <dbReference type="ARBA" id="ARBA00023237"/>
    </source>
</evidence>
<dbReference type="GO" id="GO:0006811">
    <property type="term" value="P:monoatomic ion transport"/>
    <property type="evidence" value="ECO:0007669"/>
    <property type="project" value="UniProtKB-KW"/>
</dbReference>
<dbReference type="SUPFAM" id="SSF56935">
    <property type="entry name" value="Porins"/>
    <property type="match status" value="1"/>
</dbReference>
<evidence type="ECO:0000256" key="1">
    <source>
        <dbReference type="ARBA" id="ARBA00004571"/>
    </source>
</evidence>
<evidence type="ECO:0000256" key="4">
    <source>
        <dbReference type="ARBA" id="ARBA00022452"/>
    </source>
</evidence>
<dbReference type="GO" id="GO:0015288">
    <property type="term" value="F:porin activity"/>
    <property type="evidence" value="ECO:0007669"/>
    <property type="project" value="UniProtKB-KW"/>
</dbReference>
<evidence type="ECO:0000256" key="9">
    <source>
        <dbReference type="ARBA" id="ARBA00023136"/>
    </source>
</evidence>
<evidence type="ECO:0000313" key="13">
    <source>
        <dbReference type="Proteomes" id="UP000033618"/>
    </source>
</evidence>
<dbReference type="Gene3D" id="2.40.160.10">
    <property type="entry name" value="Porin"/>
    <property type="match status" value="1"/>
</dbReference>
<dbReference type="PATRIC" id="fig|28092.6.peg.5790"/>
<sequence>MVLPWLCLASDIVLAQGSAASATLYGILDQSLSFTNDQADKHVTRSGTGTFSGSRWGLKINEPLGNGLSAFGVMEAGFDGNTGRSMQGGALFGRQAFVGLGSDEHGAMTFGRQYDASIDTLSPLTAGGSWATGVNGRLYGNDNAGLSYRIDNTLKFTATRGGLKTVGTYSFSNTNGSRDNSAFSAGAHYANGPLSLAGAYVQLNNPNSGNSRGAAVDKGSFTAEKQRTWGVGFTYLLGDIGFGTSYSHTRVQAPTHFPGGGLLPPVSAHQLRLDNIELHLKYRTTVALTTGVVYIHTRARAQDHGGTIKRPHWHQIGGVADYALSKRTDIYLAAAYQRAAGERTGHASFDRANLNCAGGLSGGSGQWTTHIGLRHKF</sequence>
<accession>A0A0F5JTN5</accession>
<evidence type="ECO:0000256" key="2">
    <source>
        <dbReference type="ARBA" id="ARBA00011233"/>
    </source>
</evidence>
<keyword evidence="5" id="KW-0812">Transmembrane</keyword>
<dbReference type="GO" id="GO:0046930">
    <property type="term" value="C:pore complex"/>
    <property type="evidence" value="ECO:0007669"/>
    <property type="project" value="UniProtKB-KW"/>
</dbReference>
<keyword evidence="6" id="KW-0732">Signal</keyword>
<evidence type="ECO:0000256" key="3">
    <source>
        <dbReference type="ARBA" id="ARBA00022448"/>
    </source>
</evidence>
<dbReference type="AlphaFoldDB" id="A0A0F5JTN5"/>
<evidence type="ECO:0000256" key="7">
    <source>
        <dbReference type="ARBA" id="ARBA00023065"/>
    </source>
</evidence>
<comment type="subunit">
    <text evidence="2">Homotrimer.</text>
</comment>
<dbReference type="PANTHER" id="PTHR34501:SF9">
    <property type="entry name" value="MAJOR OUTER MEMBRANE PROTEIN P.IA"/>
    <property type="match status" value="1"/>
</dbReference>
<keyword evidence="13" id="KW-1185">Reference proteome</keyword>
<reference evidence="12 13" key="1">
    <citation type="submission" date="2015-03" db="EMBL/GenBank/DDBJ databases">
        <title>Draft Genome Sequence of Burkholderia andropogonis type strain ICMP2807, isolated from Sorghum bicolor.</title>
        <authorList>
            <person name="Lopes-Santos L."/>
            <person name="Castro D.B."/>
            <person name="Ottoboni L.M."/>
            <person name="Park D."/>
            <person name="Weirc B.S."/>
            <person name="Destefano S.A."/>
        </authorList>
    </citation>
    <scope>NUCLEOTIDE SEQUENCE [LARGE SCALE GENOMIC DNA]</scope>
    <source>
        <strain evidence="12 13">ICMP2807</strain>
    </source>
</reference>
<keyword evidence="10" id="KW-0998">Cell outer membrane</keyword>
<dbReference type="CDD" id="cd00342">
    <property type="entry name" value="gram_neg_porins"/>
    <property type="match status" value="1"/>
</dbReference>
<dbReference type="PANTHER" id="PTHR34501">
    <property type="entry name" value="PROTEIN YDDL-RELATED"/>
    <property type="match status" value="1"/>
</dbReference>
<keyword evidence="9" id="KW-0472">Membrane</keyword>
<evidence type="ECO:0000259" key="11">
    <source>
        <dbReference type="Pfam" id="PF13609"/>
    </source>
</evidence>
<keyword evidence="4" id="KW-1134">Transmembrane beta strand</keyword>
<dbReference type="GO" id="GO:0009279">
    <property type="term" value="C:cell outer membrane"/>
    <property type="evidence" value="ECO:0007669"/>
    <property type="project" value="UniProtKB-SubCell"/>
</dbReference>
<name>A0A0F5JTN5_9BURK</name>
<dbReference type="Proteomes" id="UP000033618">
    <property type="component" value="Unassembled WGS sequence"/>
</dbReference>
<dbReference type="InterPro" id="IPR033900">
    <property type="entry name" value="Gram_neg_porin_domain"/>
</dbReference>
<dbReference type="Pfam" id="PF13609">
    <property type="entry name" value="Porin_4"/>
    <property type="match status" value="1"/>
</dbReference>
<evidence type="ECO:0000313" key="12">
    <source>
        <dbReference type="EMBL" id="KKB61196.1"/>
    </source>
</evidence>
<keyword evidence="7" id="KW-0406">Ion transport</keyword>
<protein>
    <recommendedName>
        <fullName evidence="11">Porin domain-containing protein</fullName>
    </recommendedName>
</protein>
<keyword evidence="3" id="KW-0813">Transport</keyword>
<proteinExistence type="predicted"/>